<gene>
    <name evidence="2" type="ORF">BOLC2T07929H</name>
</gene>
<evidence type="ECO:0000313" key="2">
    <source>
        <dbReference type="EMBL" id="VDD21665.1"/>
    </source>
</evidence>
<organism evidence="2">
    <name type="scientific">Brassica oleracea</name>
    <name type="common">Wild cabbage</name>
    <dbReference type="NCBI Taxonomy" id="3712"/>
    <lineage>
        <taxon>Eukaryota</taxon>
        <taxon>Viridiplantae</taxon>
        <taxon>Streptophyta</taxon>
        <taxon>Embryophyta</taxon>
        <taxon>Tracheophyta</taxon>
        <taxon>Spermatophyta</taxon>
        <taxon>Magnoliopsida</taxon>
        <taxon>eudicotyledons</taxon>
        <taxon>Gunneridae</taxon>
        <taxon>Pentapetalae</taxon>
        <taxon>rosids</taxon>
        <taxon>malvids</taxon>
        <taxon>Brassicales</taxon>
        <taxon>Brassicaceae</taxon>
        <taxon>Brassiceae</taxon>
        <taxon>Brassica</taxon>
    </lineage>
</organism>
<dbReference type="EMBL" id="LR031874">
    <property type="protein sequence ID" value="VDD21665.1"/>
    <property type="molecule type" value="Genomic_DNA"/>
</dbReference>
<dbReference type="AlphaFoldDB" id="A0A3P6DH34"/>
<proteinExistence type="predicted"/>
<protein>
    <submittedName>
        <fullName evidence="2">Uncharacterized protein</fullName>
    </submittedName>
</protein>
<evidence type="ECO:0000256" key="1">
    <source>
        <dbReference type="SAM" id="MobiDB-lite"/>
    </source>
</evidence>
<feature type="region of interest" description="Disordered" evidence="1">
    <location>
        <begin position="63"/>
        <end position="86"/>
    </location>
</feature>
<sequence length="86" mass="10087">MPHIRQINNKDFLNSARPGLISIEDPQTPENDIGKNFIQLLSDSISVFNGLVYFNKHESYSSFRTEPEHSRHDNQTRPDSFRAQRW</sequence>
<name>A0A3P6DH34_BRAOL</name>
<accession>A0A3P6DH34</accession>
<reference evidence="2" key="1">
    <citation type="submission" date="2018-11" db="EMBL/GenBank/DDBJ databases">
        <authorList>
            <consortium name="Genoscope - CEA"/>
            <person name="William W."/>
        </authorList>
    </citation>
    <scope>NUCLEOTIDE SEQUENCE</scope>
</reference>